<organism evidence="4 5">
    <name type="scientific">Sulfitobacter aestuariivivens</name>
    <dbReference type="NCBI Taxonomy" id="2766981"/>
    <lineage>
        <taxon>Bacteria</taxon>
        <taxon>Pseudomonadati</taxon>
        <taxon>Pseudomonadota</taxon>
        <taxon>Alphaproteobacteria</taxon>
        <taxon>Rhodobacterales</taxon>
        <taxon>Roseobacteraceae</taxon>
        <taxon>Sulfitobacter</taxon>
    </lineage>
</organism>
<proteinExistence type="predicted"/>
<keyword evidence="5" id="KW-1185">Reference proteome</keyword>
<dbReference type="SUPFAM" id="SSF51391">
    <property type="entry name" value="Thiamin phosphate synthase"/>
    <property type="match status" value="1"/>
</dbReference>
<dbReference type="InterPro" id="IPR013785">
    <property type="entry name" value="Aldolase_TIM"/>
</dbReference>
<evidence type="ECO:0000313" key="5">
    <source>
        <dbReference type="Proteomes" id="UP000635142"/>
    </source>
</evidence>
<keyword evidence="2" id="KW-0784">Thiamine biosynthesis</keyword>
<dbReference type="Proteomes" id="UP000635142">
    <property type="component" value="Unassembled WGS sequence"/>
</dbReference>
<dbReference type="RefSeq" id="WP_191074293.1">
    <property type="nucleotide sequence ID" value="NZ_JACTAG010000001.1"/>
</dbReference>
<dbReference type="GO" id="GO:0004789">
    <property type="term" value="F:thiamine-phosphate diphosphorylase activity"/>
    <property type="evidence" value="ECO:0007669"/>
    <property type="project" value="TreeGrafter"/>
</dbReference>
<feature type="domain" description="Thiamine phosphate synthase/TenI" evidence="3">
    <location>
        <begin position="14"/>
        <end position="179"/>
    </location>
</feature>
<dbReference type="Pfam" id="PF02581">
    <property type="entry name" value="TMP-TENI"/>
    <property type="match status" value="1"/>
</dbReference>
<sequence length="210" mass="22509">MDDPNQPPEQPQTYLITPPEIGLSTFPDQLARVLDAHEVACVRMALSSTDVDALARAGDALREVAHARDVALVISDHLLMVDRLGLDGVHLSDGARTVRHARKELGEDAIVGTFCAGSRHDGMNAGEGGADYVSFGPVQASPLGDGSFAELDLFQWWSEVIEVPVVAEGALDEAMIRTLAPYTDFFGIGDEIWRADDPIVALSTLLAAMD</sequence>
<dbReference type="PANTHER" id="PTHR20857:SF23">
    <property type="entry name" value="THIAMINE BIOSYNTHETIC BIFUNCTIONAL ENZYME"/>
    <property type="match status" value="1"/>
</dbReference>
<evidence type="ECO:0000256" key="1">
    <source>
        <dbReference type="ARBA" id="ARBA00004948"/>
    </source>
</evidence>
<evidence type="ECO:0000313" key="4">
    <source>
        <dbReference type="EMBL" id="MBD3663323.1"/>
    </source>
</evidence>
<comment type="pathway">
    <text evidence="1">Cofactor biosynthesis; thiamine diphosphate biosynthesis.</text>
</comment>
<dbReference type="PANTHER" id="PTHR20857">
    <property type="entry name" value="THIAMINE-PHOSPHATE PYROPHOSPHORYLASE"/>
    <property type="match status" value="1"/>
</dbReference>
<protein>
    <submittedName>
        <fullName evidence="4">Thiamine phosphate synthase</fullName>
    </submittedName>
</protein>
<reference evidence="4" key="1">
    <citation type="submission" date="2020-08" db="EMBL/GenBank/DDBJ databases">
        <title>Sulfitobacter aestuariivivens sp. nov., isolated from a tidal flat.</title>
        <authorList>
            <person name="Park S."/>
            <person name="Yoon J.-H."/>
        </authorList>
    </citation>
    <scope>NUCLEOTIDE SEQUENCE</scope>
    <source>
        <strain evidence="4">TSTF-M16</strain>
    </source>
</reference>
<name>A0A927HEF1_9RHOB</name>
<dbReference type="InterPro" id="IPR036206">
    <property type="entry name" value="ThiamineP_synth_sf"/>
</dbReference>
<gene>
    <name evidence="4" type="ORF">H9Q16_05270</name>
</gene>
<dbReference type="InterPro" id="IPR022998">
    <property type="entry name" value="ThiamineP_synth_TenI"/>
</dbReference>
<dbReference type="CDD" id="cd00564">
    <property type="entry name" value="TMP_TenI"/>
    <property type="match status" value="1"/>
</dbReference>
<dbReference type="GO" id="GO:0009228">
    <property type="term" value="P:thiamine biosynthetic process"/>
    <property type="evidence" value="ECO:0007669"/>
    <property type="project" value="UniProtKB-KW"/>
</dbReference>
<accession>A0A927HEF1</accession>
<comment type="caution">
    <text evidence="4">The sequence shown here is derived from an EMBL/GenBank/DDBJ whole genome shotgun (WGS) entry which is preliminary data.</text>
</comment>
<dbReference type="Gene3D" id="3.20.20.70">
    <property type="entry name" value="Aldolase class I"/>
    <property type="match status" value="1"/>
</dbReference>
<evidence type="ECO:0000259" key="3">
    <source>
        <dbReference type="Pfam" id="PF02581"/>
    </source>
</evidence>
<dbReference type="GO" id="GO:0005737">
    <property type="term" value="C:cytoplasm"/>
    <property type="evidence" value="ECO:0007669"/>
    <property type="project" value="TreeGrafter"/>
</dbReference>
<dbReference type="AlphaFoldDB" id="A0A927HEF1"/>
<evidence type="ECO:0000256" key="2">
    <source>
        <dbReference type="ARBA" id="ARBA00022977"/>
    </source>
</evidence>
<dbReference type="EMBL" id="JACTAG010000001">
    <property type="protein sequence ID" value="MBD3663323.1"/>
    <property type="molecule type" value="Genomic_DNA"/>
</dbReference>